<dbReference type="PANTHER" id="PTHR43673">
    <property type="entry name" value="NAD(P)H NITROREDUCTASE YDGI-RELATED"/>
    <property type="match status" value="1"/>
</dbReference>
<dbReference type="InterPro" id="IPR017900">
    <property type="entry name" value="4Fe4S_Fe_S_CS"/>
</dbReference>
<dbReference type="PROSITE" id="PS00198">
    <property type="entry name" value="4FE4S_FER_1"/>
    <property type="match status" value="2"/>
</dbReference>
<evidence type="ECO:0000256" key="5">
    <source>
        <dbReference type="ARBA" id="ARBA00023014"/>
    </source>
</evidence>
<comment type="similarity">
    <text evidence="1">Belongs to the nitroreductase family.</text>
</comment>
<name>A0ABX6NAI5_9BACT</name>
<evidence type="ECO:0000256" key="3">
    <source>
        <dbReference type="ARBA" id="ARBA00023002"/>
    </source>
</evidence>
<dbReference type="InterPro" id="IPR029479">
    <property type="entry name" value="Nitroreductase"/>
</dbReference>
<feature type="domain" description="4Fe-4S ferredoxin-type" evidence="6">
    <location>
        <begin position="32"/>
        <end position="62"/>
    </location>
</feature>
<dbReference type="Pfam" id="PF00881">
    <property type="entry name" value="Nitroreductase"/>
    <property type="match status" value="1"/>
</dbReference>
<gene>
    <name evidence="7" type="ORF">E8L03_01060</name>
</gene>
<organism evidence="7 8">
    <name type="scientific">Oceanidesulfovibrio marinus</name>
    <dbReference type="NCBI Taxonomy" id="370038"/>
    <lineage>
        <taxon>Bacteria</taxon>
        <taxon>Pseudomonadati</taxon>
        <taxon>Thermodesulfobacteriota</taxon>
        <taxon>Desulfovibrionia</taxon>
        <taxon>Desulfovibrionales</taxon>
        <taxon>Desulfovibrionaceae</taxon>
        <taxon>Oceanidesulfovibrio</taxon>
    </lineage>
</organism>
<dbReference type="SUPFAM" id="SSF54862">
    <property type="entry name" value="4Fe-4S ferredoxins"/>
    <property type="match status" value="1"/>
</dbReference>
<keyword evidence="4" id="KW-0408">Iron</keyword>
<feature type="domain" description="4Fe-4S ferredoxin-type" evidence="6">
    <location>
        <begin position="2"/>
        <end position="31"/>
    </location>
</feature>
<keyword evidence="5" id="KW-0411">Iron-sulfur</keyword>
<evidence type="ECO:0000259" key="6">
    <source>
        <dbReference type="PROSITE" id="PS51379"/>
    </source>
</evidence>
<evidence type="ECO:0000256" key="4">
    <source>
        <dbReference type="ARBA" id="ARBA00023004"/>
    </source>
</evidence>
<reference evidence="7 8" key="1">
    <citation type="submission" date="2019-04" db="EMBL/GenBank/DDBJ databases">
        <title>Isolation and culture of sulfate reducing bacteria from the cold seep of the South China Sea.</title>
        <authorList>
            <person name="Sun C."/>
            <person name="Liu R."/>
        </authorList>
    </citation>
    <scope>NUCLEOTIDE SEQUENCE [LARGE SCALE GENOMIC DNA]</scope>
    <source>
        <strain evidence="7 8">CS1</strain>
    </source>
</reference>
<dbReference type="Proteomes" id="UP000503251">
    <property type="component" value="Chromosome"/>
</dbReference>
<evidence type="ECO:0000313" key="7">
    <source>
        <dbReference type="EMBL" id="QJT07593.1"/>
    </source>
</evidence>
<proteinExistence type="inferred from homology"/>
<dbReference type="EMBL" id="CP039543">
    <property type="protein sequence ID" value="QJT07593.1"/>
    <property type="molecule type" value="Genomic_DNA"/>
</dbReference>
<dbReference type="InterPro" id="IPR017896">
    <property type="entry name" value="4Fe4S_Fe-S-bd"/>
</dbReference>
<dbReference type="Gene3D" id="3.30.70.20">
    <property type="match status" value="1"/>
</dbReference>
<dbReference type="InterPro" id="IPR000415">
    <property type="entry name" value="Nitroreductase-like"/>
</dbReference>
<accession>A0ABX6NAI5</accession>
<evidence type="ECO:0000256" key="2">
    <source>
        <dbReference type="ARBA" id="ARBA00022723"/>
    </source>
</evidence>
<dbReference type="Gene3D" id="3.40.109.10">
    <property type="entry name" value="NADH Oxidase"/>
    <property type="match status" value="1"/>
</dbReference>
<dbReference type="CDD" id="cd02143">
    <property type="entry name" value="nitroreductase_FeS-like"/>
    <property type="match status" value="1"/>
</dbReference>
<keyword evidence="3" id="KW-0560">Oxidoreductase</keyword>
<keyword evidence="2" id="KW-0479">Metal-binding</keyword>
<evidence type="ECO:0000313" key="8">
    <source>
        <dbReference type="Proteomes" id="UP000503251"/>
    </source>
</evidence>
<sequence length="278" mass="30673">MIDFKLNQDRCIQCGECVADCPVQVIAMEDGGYPSIIAENNCIGCQHCLAVCPTAAISILGKNPDESLAIKDAFPTAESMSTLIKGRRSVRRYKQKSLDETTLNTLLETALHAPTGVNARQVLFTVTRTMEATNALRTALYKRLEELLSSIPPEEDTMLSRYMRRLRDADPEYATDFILRGAPHVLIASSSTKAPSYDKDSLIALSYFDLLAQSWGVGTVWNGMLTWCVRDSSPDLAARLGIPEDHKIGYAMAFGAPAVRYHRTVQHSPANINVINTF</sequence>
<dbReference type="Pfam" id="PF14697">
    <property type="entry name" value="Fer4_21"/>
    <property type="match status" value="1"/>
</dbReference>
<dbReference type="SUPFAM" id="SSF55469">
    <property type="entry name" value="FMN-dependent nitroreductase-like"/>
    <property type="match status" value="1"/>
</dbReference>
<protein>
    <submittedName>
        <fullName evidence="7">4Fe-4S dicluster domain-containing protein</fullName>
    </submittedName>
</protein>
<dbReference type="RefSeq" id="WP_171266319.1">
    <property type="nucleotide sequence ID" value="NZ_CP039543.1"/>
</dbReference>
<dbReference type="PANTHER" id="PTHR43673:SF10">
    <property type="entry name" value="NADH DEHYDROGENASE_NAD(P)H NITROREDUCTASE XCC3605-RELATED"/>
    <property type="match status" value="1"/>
</dbReference>
<dbReference type="PROSITE" id="PS51379">
    <property type="entry name" value="4FE4S_FER_2"/>
    <property type="match status" value="2"/>
</dbReference>
<evidence type="ECO:0000256" key="1">
    <source>
        <dbReference type="ARBA" id="ARBA00007118"/>
    </source>
</evidence>
<keyword evidence="8" id="KW-1185">Reference proteome</keyword>